<protein>
    <recommendedName>
        <fullName evidence="3">Reverse transcriptase domain-containing protein</fullName>
    </recommendedName>
</protein>
<gene>
    <name evidence="1" type="ORF">RO3G_14105</name>
</gene>
<reference evidence="1 2" key="1">
    <citation type="journal article" date="2009" name="PLoS Genet.">
        <title>Genomic analysis of the basal lineage fungus Rhizopus oryzae reveals a whole-genome duplication.</title>
        <authorList>
            <person name="Ma L.-J."/>
            <person name="Ibrahim A.S."/>
            <person name="Skory C."/>
            <person name="Grabherr M.G."/>
            <person name="Burger G."/>
            <person name="Butler M."/>
            <person name="Elias M."/>
            <person name="Idnurm A."/>
            <person name="Lang B.F."/>
            <person name="Sone T."/>
            <person name="Abe A."/>
            <person name="Calvo S.E."/>
            <person name="Corrochano L.M."/>
            <person name="Engels R."/>
            <person name="Fu J."/>
            <person name="Hansberg W."/>
            <person name="Kim J.-M."/>
            <person name="Kodira C.D."/>
            <person name="Koehrsen M.J."/>
            <person name="Liu B."/>
            <person name="Miranda-Saavedra D."/>
            <person name="O'Leary S."/>
            <person name="Ortiz-Castellanos L."/>
            <person name="Poulter R."/>
            <person name="Rodriguez-Romero J."/>
            <person name="Ruiz-Herrera J."/>
            <person name="Shen Y.-Q."/>
            <person name="Zeng Q."/>
            <person name="Galagan J."/>
            <person name="Birren B.W."/>
            <person name="Cuomo C.A."/>
            <person name="Wickes B.L."/>
        </authorList>
    </citation>
    <scope>NUCLEOTIDE SEQUENCE [LARGE SCALE GENOMIC DNA]</scope>
    <source>
        <strain evidence="2">RA 99-880 / ATCC MYA-4621 / FGSC 9543 / NRRL 43880</strain>
    </source>
</reference>
<dbReference type="Proteomes" id="UP000009138">
    <property type="component" value="Unassembled WGS sequence"/>
</dbReference>
<dbReference type="RefSeq" id="XP_067524790.1">
    <property type="nucleotide sequence ID" value="XM_067668689.1"/>
</dbReference>
<dbReference type="VEuPathDB" id="FungiDB:RO3G_14105"/>
<dbReference type="OrthoDB" id="417908at2759"/>
<proteinExistence type="predicted"/>
<keyword evidence="2" id="KW-1185">Reference proteome</keyword>
<dbReference type="GeneID" id="93621070"/>
<accession>I1CLR4</accession>
<dbReference type="AlphaFoldDB" id="I1CLR4"/>
<dbReference type="InParanoid" id="I1CLR4"/>
<organism evidence="1 2">
    <name type="scientific">Rhizopus delemar (strain RA 99-880 / ATCC MYA-4621 / FGSC 9543 / NRRL 43880)</name>
    <name type="common">Mucormycosis agent</name>
    <name type="synonym">Rhizopus arrhizus var. delemar</name>
    <dbReference type="NCBI Taxonomy" id="246409"/>
    <lineage>
        <taxon>Eukaryota</taxon>
        <taxon>Fungi</taxon>
        <taxon>Fungi incertae sedis</taxon>
        <taxon>Mucoromycota</taxon>
        <taxon>Mucoromycotina</taxon>
        <taxon>Mucoromycetes</taxon>
        <taxon>Mucorales</taxon>
        <taxon>Mucorineae</taxon>
        <taxon>Rhizopodaceae</taxon>
        <taxon>Rhizopus</taxon>
    </lineage>
</organism>
<evidence type="ECO:0000313" key="1">
    <source>
        <dbReference type="EMBL" id="EIE89394.1"/>
    </source>
</evidence>
<dbReference type="EMBL" id="CH476744">
    <property type="protein sequence ID" value="EIE89394.1"/>
    <property type="molecule type" value="Genomic_DNA"/>
</dbReference>
<evidence type="ECO:0008006" key="3">
    <source>
        <dbReference type="Google" id="ProtNLM"/>
    </source>
</evidence>
<evidence type="ECO:0000313" key="2">
    <source>
        <dbReference type="Proteomes" id="UP000009138"/>
    </source>
</evidence>
<sequence length="155" mass="17936">MPPRLGFHQLLVFFEVPFFHHFYTLYINDFPKLLRPQLLEKNLSPTQLVPFMTYLLYADDVVLIADQHQVVNLLKLCEDHSHSLGCRWNPSKCVMLDPSDQPLTYTLYGDALRSHPSFSYLGTPFRLGGYLDTFKLLNVNTNKVLAFMNQLSAKL</sequence>
<name>I1CLR4_RHIO9</name>